<dbReference type="AlphaFoldDB" id="A0A6N8FP99"/>
<name>A0A6N8FP99_9BACI</name>
<reference evidence="2 3" key="1">
    <citation type="submission" date="2019-11" db="EMBL/GenBank/DDBJ databases">
        <authorList>
            <person name="Li X."/>
        </authorList>
    </citation>
    <scope>NUCLEOTIDE SEQUENCE [LARGE SCALE GENOMIC DNA]</scope>
    <source>
        <strain evidence="2 3">L9</strain>
    </source>
</reference>
<accession>A0A6N8FP99</accession>
<feature type="transmembrane region" description="Helical" evidence="1">
    <location>
        <begin position="6"/>
        <end position="24"/>
    </location>
</feature>
<dbReference type="Proteomes" id="UP000469125">
    <property type="component" value="Unassembled WGS sequence"/>
</dbReference>
<keyword evidence="1" id="KW-0472">Membrane</keyword>
<evidence type="ECO:0000256" key="1">
    <source>
        <dbReference type="SAM" id="Phobius"/>
    </source>
</evidence>
<comment type="caution">
    <text evidence="2">The sequence shown here is derived from an EMBL/GenBank/DDBJ whole genome shotgun (WGS) entry which is preliminary data.</text>
</comment>
<sequence>MVMYLVVILFTFPIILVLWSFMDVKNGKREKINWKPPLILFSLLTVVSIIIQLYLLMEYRLPLFLNTHDSMIVISLIGLLLGIIALINIVITLRSRKKNVPKEVHNSKTVWKIIGVFGGLFALFLFWFMPLGDKVSYVWSLHDAINAVEDTSDAEEFSLVLVRSEPDCLSYRNCSNLKYDNQFYVKNNMDEVKEVQFKIRALNEDQEELKVIDSTIMRIEPGELLFVETEETNDKSSVWDKYSFKTEESVYYFQHQVRYRDPE</sequence>
<evidence type="ECO:0000313" key="3">
    <source>
        <dbReference type="Proteomes" id="UP000469125"/>
    </source>
</evidence>
<proteinExistence type="predicted"/>
<keyword evidence="1" id="KW-1133">Transmembrane helix</keyword>
<dbReference type="EMBL" id="WOCA01000030">
    <property type="protein sequence ID" value="MUK90746.1"/>
    <property type="molecule type" value="Genomic_DNA"/>
</dbReference>
<gene>
    <name evidence="2" type="ORF">GMD78_20530</name>
</gene>
<feature type="transmembrane region" description="Helical" evidence="1">
    <location>
        <begin position="36"/>
        <end position="56"/>
    </location>
</feature>
<feature type="transmembrane region" description="Helical" evidence="1">
    <location>
        <begin position="110"/>
        <end position="129"/>
    </location>
</feature>
<keyword evidence="3" id="KW-1185">Reference proteome</keyword>
<organism evidence="2 3">
    <name type="scientific">Ornithinibacillus caprae</name>
    <dbReference type="NCBI Taxonomy" id="2678566"/>
    <lineage>
        <taxon>Bacteria</taxon>
        <taxon>Bacillati</taxon>
        <taxon>Bacillota</taxon>
        <taxon>Bacilli</taxon>
        <taxon>Bacillales</taxon>
        <taxon>Bacillaceae</taxon>
        <taxon>Ornithinibacillus</taxon>
    </lineage>
</organism>
<feature type="transmembrane region" description="Helical" evidence="1">
    <location>
        <begin position="71"/>
        <end position="90"/>
    </location>
</feature>
<protein>
    <submittedName>
        <fullName evidence="2">Uncharacterized protein</fullName>
    </submittedName>
</protein>
<dbReference type="RefSeq" id="WP_155671829.1">
    <property type="nucleotide sequence ID" value="NZ_WOCA01000030.1"/>
</dbReference>
<evidence type="ECO:0000313" key="2">
    <source>
        <dbReference type="EMBL" id="MUK90746.1"/>
    </source>
</evidence>
<keyword evidence="1" id="KW-0812">Transmembrane</keyword>